<dbReference type="Gene3D" id="2.40.30.10">
    <property type="entry name" value="Translation factors"/>
    <property type="match status" value="1"/>
</dbReference>
<keyword evidence="5" id="KW-0813">Transport</keyword>
<comment type="pathway">
    <text evidence="3">Sulfur metabolism; hydrogen sulfide biosynthesis; hydrogen sulfide from sulfite (NADPH route): step 1/1.</text>
</comment>
<evidence type="ECO:0000256" key="3">
    <source>
        <dbReference type="ARBA" id="ARBA00004774"/>
    </source>
</evidence>
<dbReference type="SUPFAM" id="SSF52343">
    <property type="entry name" value="Ferredoxin reductase-like, C-terminal NADP-linked domain"/>
    <property type="match status" value="1"/>
</dbReference>
<evidence type="ECO:0000256" key="9">
    <source>
        <dbReference type="ARBA" id="ARBA00022857"/>
    </source>
</evidence>
<evidence type="ECO:0000256" key="6">
    <source>
        <dbReference type="ARBA" id="ARBA00022630"/>
    </source>
</evidence>
<evidence type="ECO:0000313" key="15">
    <source>
        <dbReference type="EMBL" id="ODQ65031.1"/>
    </source>
</evidence>
<dbReference type="InterPro" id="IPR002869">
    <property type="entry name" value="Pyrv_flavodox_OxRed_cen"/>
</dbReference>
<evidence type="ECO:0000256" key="8">
    <source>
        <dbReference type="ARBA" id="ARBA00022827"/>
    </source>
</evidence>
<gene>
    <name evidence="15" type="ORF">NADFUDRAFT_83141</name>
</gene>
<dbReference type="Pfam" id="PF00175">
    <property type="entry name" value="NAD_binding_1"/>
    <property type="match status" value="1"/>
</dbReference>
<keyword evidence="8" id="KW-0274">FAD</keyword>
<keyword evidence="16" id="KW-1185">Reference proteome</keyword>
<keyword evidence="10" id="KW-0249">Electron transport</keyword>
<evidence type="ECO:0000256" key="10">
    <source>
        <dbReference type="ARBA" id="ARBA00022982"/>
    </source>
</evidence>
<dbReference type="InterPro" id="IPR017938">
    <property type="entry name" value="Riboflavin_synthase-like_b-brl"/>
</dbReference>
<dbReference type="STRING" id="857566.A0A1E3PHZ7"/>
<name>A0A1E3PHZ7_9ASCO</name>
<reference evidence="15 16" key="1">
    <citation type="journal article" date="2016" name="Proc. Natl. Acad. Sci. U.S.A.">
        <title>Comparative genomics of biotechnologically important yeasts.</title>
        <authorList>
            <person name="Riley R."/>
            <person name="Haridas S."/>
            <person name="Wolfe K.H."/>
            <person name="Lopes M.R."/>
            <person name="Hittinger C.T."/>
            <person name="Goeker M."/>
            <person name="Salamov A.A."/>
            <person name="Wisecaver J.H."/>
            <person name="Long T.M."/>
            <person name="Calvey C.H."/>
            <person name="Aerts A.L."/>
            <person name="Barry K.W."/>
            <person name="Choi C."/>
            <person name="Clum A."/>
            <person name="Coughlan A.Y."/>
            <person name="Deshpande S."/>
            <person name="Douglass A.P."/>
            <person name="Hanson S.J."/>
            <person name="Klenk H.-P."/>
            <person name="LaButti K.M."/>
            <person name="Lapidus A."/>
            <person name="Lindquist E.A."/>
            <person name="Lipzen A.M."/>
            <person name="Meier-Kolthoff J.P."/>
            <person name="Ohm R.A."/>
            <person name="Otillar R.P."/>
            <person name="Pangilinan J.L."/>
            <person name="Peng Y."/>
            <person name="Rokas A."/>
            <person name="Rosa C.A."/>
            <person name="Scheuner C."/>
            <person name="Sibirny A.A."/>
            <person name="Slot J.C."/>
            <person name="Stielow J.B."/>
            <person name="Sun H."/>
            <person name="Kurtzman C.P."/>
            <person name="Blackwell M."/>
            <person name="Grigoriev I.V."/>
            <person name="Jeffries T.W."/>
        </authorList>
    </citation>
    <scope>NUCLEOTIDE SEQUENCE [LARGE SCALE GENOMIC DNA]</scope>
    <source>
        <strain evidence="15 16">DSM 6958</strain>
    </source>
</reference>
<evidence type="ECO:0000256" key="12">
    <source>
        <dbReference type="ARBA" id="ARBA00052219"/>
    </source>
</evidence>
<dbReference type="Gene3D" id="3.40.50.80">
    <property type="entry name" value="Nucleotide-binding domain of ferredoxin-NADP reductase (FNR) module"/>
    <property type="match status" value="1"/>
</dbReference>
<dbReference type="OrthoDB" id="1856718at2759"/>
<dbReference type="InterPro" id="IPR001709">
    <property type="entry name" value="Flavoprot_Pyr_Nucl_cyt_Rdtase"/>
</dbReference>
<dbReference type="GO" id="GO:0010181">
    <property type="term" value="F:FMN binding"/>
    <property type="evidence" value="ECO:0007669"/>
    <property type="project" value="TreeGrafter"/>
</dbReference>
<dbReference type="InterPro" id="IPR023173">
    <property type="entry name" value="NADPH_Cyt_P450_Rdtase_alpha"/>
</dbReference>
<feature type="domain" description="FAD-binding FR-type" evidence="14">
    <location>
        <begin position="670"/>
        <end position="903"/>
    </location>
</feature>
<comment type="catalytic activity">
    <reaction evidence="12">
        <text>hydrogen sulfide + 3 NADP(+) + 3 H2O = sulfite + 3 NADPH + 4 H(+)</text>
        <dbReference type="Rhea" id="RHEA:13801"/>
        <dbReference type="ChEBI" id="CHEBI:15377"/>
        <dbReference type="ChEBI" id="CHEBI:15378"/>
        <dbReference type="ChEBI" id="CHEBI:17359"/>
        <dbReference type="ChEBI" id="CHEBI:29919"/>
        <dbReference type="ChEBI" id="CHEBI:57783"/>
        <dbReference type="ChEBI" id="CHEBI:58349"/>
        <dbReference type="EC" id="1.8.1.2"/>
    </reaction>
</comment>
<dbReference type="AlphaFoldDB" id="A0A1E3PHZ7"/>
<dbReference type="EC" id="1.8.1.2" evidence="4"/>
<dbReference type="InterPro" id="IPR017927">
    <property type="entry name" value="FAD-bd_FR_type"/>
</dbReference>
<keyword evidence="11" id="KW-0560">Oxidoreductase</keyword>
<evidence type="ECO:0000256" key="4">
    <source>
        <dbReference type="ARBA" id="ARBA00012604"/>
    </source>
</evidence>
<dbReference type="SUPFAM" id="SSF52922">
    <property type="entry name" value="TK C-terminal domain-like"/>
    <property type="match status" value="1"/>
</dbReference>
<dbReference type="PROSITE" id="PS51384">
    <property type="entry name" value="FAD_FR"/>
    <property type="match status" value="1"/>
</dbReference>
<dbReference type="PANTHER" id="PTHR19384">
    <property type="entry name" value="NITRIC OXIDE SYNTHASE-RELATED"/>
    <property type="match status" value="1"/>
</dbReference>
<dbReference type="InterPro" id="IPR001433">
    <property type="entry name" value="OxRdtase_FAD/NAD-bd"/>
</dbReference>
<sequence>MPARTISRSSSGSREFTSAEASPAFPFALPADLASLQGPTYTTGQTLVQQVAYAISQSLFVYSPPSFDLDAALNLWHSRSAPNGRGAVPNLTSLESRAGAASVLLGYVSSASQGSDKTPHSVLASTATLKLMEPVLAQYAVQSKATAPLAFHIAALDYAADEETPRLVVDYTTAIQVTRDLGLGLVAPTAVTETQYTALLTTLLSALVVPSVHIYDGISYLRQSALQAPVENVTHLAAVYDKILDSVKVTGVPVADGVRSLLLAFNDALNVDLKPFVYTGASDAETVLVTFGTEESTLAREFVSQTSGKVGVLSARIYCPFLEREFLATLPPTVTKIVVAGQVESEAAVADSSVHSALYADVRAAVAFSSLGRARVATVDAKYPREKVWNQSDFAQLLNVETITASTKQAKFTFYGLDEAESTSPATLASVLALEQDSQITYQTSYDNFTLGGIHQSEIVLSGDSAATASRDVVFVADARILSAYDVITPSTTDVIVVTREDDKITPQDVIAKGIRLTTVDFTAIGPNSETEGRTLDMVHQIAFWRVAFPQLAADKIVTRVWQSNGVNAELVAATIANLASRVFEVGLALTETAAEAKTETEPETKTETEEKQTVLKKNVASNVNSFAPFKVPNEVTVTASSDSSTAIAKRVVFKEAYDTTTSLRPDLSAKTFVVKVQENRRVTPSDYDRNIFHIEFDITGTGLKYELGEALGVHARNNAAGVADFLEFYGLNPFDIVNVPHANGEFTESRTVQQAFTENLDLFGKPPKRFYESLVEYIRDDEAQLKSLSDLVASNPEGAAALKHRAEVECSTYVDVLREFSSAHPPLEELVLLINPLKRREYSIASSQRVHPNAVHLLIVVVGWVDPQGRQRYGQSSKYLSDLAVGSELVVSVKPSVMKLPPLSTQPIIMAGLGTGLAPFKAFVEEKAWQKAQGLPIGEVYLYLGSRTQREEYLYGELWEAYKAAGVITHIGAAFSRDQPEKIYIQDRIRQTMPALTGAFVKEKGGFYLCGPTWPVPDVTQVLSEIIETEAEERGVKITNVAREIETLKEEGRYVLEVY</sequence>
<comment type="cofactor">
    <cofactor evidence="1">
        <name>FMN</name>
        <dbReference type="ChEBI" id="CHEBI:58210"/>
    </cofactor>
</comment>
<dbReference type="CDD" id="cd06207">
    <property type="entry name" value="CyPoR_like"/>
    <property type="match status" value="1"/>
</dbReference>
<dbReference type="SUPFAM" id="SSF63380">
    <property type="entry name" value="Riboflavin synthase domain-like"/>
    <property type="match status" value="1"/>
</dbReference>
<evidence type="ECO:0000256" key="2">
    <source>
        <dbReference type="ARBA" id="ARBA00001974"/>
    </source>
</evidence>
<dbReference type="FunFam" id="1.20.990.10:FF:000010">
    <property type="entry name" value="Sulfite reductase [NADPH] flavoprotein component"/>
    <property type="match status" value="1"/>
</dbReference>
<evidence type="ECO:0000256" key="5">
    <source>
        <dbReference type="ARBA" id="ARBA00022448"/>
    </source>
</evidence>
<organism evidence="15 16">
    <name type="scientific">Nadsonia fulvescens var. elongata DSM 6958</name>
    <dbReference type="NCBI Taxonomy" id="857566"/>
    <lineage>
        <taxon>Eukaryota</taxon>
        <taxon>Fungi</taxon>
        <taxon>Dikarya</taxon>
        <taxon>Ascomycota</taxon>
        <taxon>Saccharomycotina</taxon>
        <taxon>Dipodascomycetes</taxon>
        <taxon>Dipodascales</taxon>
        <taxon>Dipodascales incertae sedis</taxon>
        <taxon>Nadsonia</taxon>
    </lineage>
</organism>
<dbReference type="InterPro" id="IPR003097">
    <property type="entry name" value="CysJ-like_FAD-binding"/>
</dbReference>
<comment type="cofactor">
    <cofactor evidence="2">
        <name>FAD</name>
        <dbReference type="ChEBI" id="CHEBI:57692"/>
    </cofactor>
</comment>
<keyword evidence="9" id="KW-0521">NADP</keyword>
<dbReference type="EMBL" id="KV454410">
    <property type="protein sequence ID" value="ODQ65031.1"/>
    <property type="molecule type" value="Genomic_DNA"/>
</dbReference>
<evidence type="ECO:0000256" key="7">
    <source>
        <dbReference type="ARBA" id="ARBA00022643"/>
    </source>
</evidence>
<evidence type="ECO:0000313" key="16">
    <source>
        <dbReference type="Proteomes" id="UP000095009"/>
    </source>
</evidence>
<dbReference type="PANTHER" id="PTHR19384:SF109">
    <property type="entry name" value="SULFITE REDUCTASE [NADPH] FLAVOPROTEIN COMPONENT"/>
    <property type="match status" value="1"/>
</dbReference>
<evidence type="ECO:0000256" key="11">
    <source>
        <dbReference type="ARBA" id="ARBA00023002"/>
    </source>
</evidence>
<dbReference type="SUPFAM" id="SSF53323">
    <property type="entry name" value="Pyruvate-ferredoxin oxidoreductase, PFOR, domain III"/>
    <property type="match status" value="1"/>
</dbReference>
<evidence type="ECO:0000259" key="14">
    <source>
        <dbReference type="PROSITE" id="PS51384"/>
    </source>
</evidence>
<dbReference type="Proteomes" id="UP000095009">
    <property type="component" value="Unassembled WGS sequence"/>
</dbReference>
<dbReference type="FunFam" id="3.40.50.80:FF:000011">
    <property type="entry name" value="Sulfite reductase flavoprotein component"/>
    <property type="match status" value="1"/>
</dbReference>
<proteinExistence type="predicted"/>
<dbReference type="Gene3D" id="1.20.990.10">
    <property type="entry name" value="NADPH-cytochrome p450 Reductase, Chain A, domain 3"/>
    <property type="match status" value="1"/>
</dbReference>
<keyword evidence="7" id="KW-0288">FMN</keyword>
<comment type="function">
    <text evidence="13">This enzyme catalyzes the 6-electron reduction of sulfite to sulfide. This is one of several activities required for the biosynthesis of L-cysteine from sulfate.</text>
</comment>
<dbReference type="GO" id="GO:0005829">
    <property type="term" value="C:cytosol"/>
    <property type="evidence" value="ECO:0007669"/>
    <property type="project" value="TreeGrafter"/>
</dbReference>
<protein>
    <recommendedName>
        <fullName evidence="4">assimilatory sulfite reductase (NADPH)</fullName>
        <ecNumber evidence="4">1.8.1.2</ecNumber>
    </recommendedName>
</protein>
<dbReference type="GO" id="GO:0004783">
    <property type="term" value="F:sulfite reductase (NADPH) activity"/>
    <property type="evidence" value="ECO:0007669"/>
    <property type="project" value="UniProtKB-EC"/>
</dbReference>
<dbReference type="Gene3D" id="3.40.50.920">
    <property type="match status" value="1"/>
</dbReference>
<dbReference type="GO" id="GO:0050660">
    <property type="term" value="F:flavin adenine dinucleotide binding"/>
    <property type="evidence" value="ECO:0007669"/>
    <property type="project" value="TreeGrafter"/>
</dbReference>
<dbReference type="PRINTS" id="PR00371">
    <property type="entry name" value="FPNCR"/>
</dbReference>
<dbReference type="InterPro" id="IPR039261">
    <property type="entry name" value="FNR_nucleotide-bd"/>
</dbReference>
<dbReference type="Gene3D" id="3.40.50.970">
    <property type="match status" value="1"/>
</dbReference>
<evidence type="ECO:0000256" key="1">
    <source>
        <dbReference type="ARBA" id="ARBA00001917"/>
    </source>
</evidence>
<dbReference type="InterPro" id="IPR009014">
    <property type="entry name" value="Transketo_C/PFOR_II"/>
</dbReference>
<accession>A0A1E3PHZ7</accession>
<keyword evidence="6" id="KW-0285">Flavoprotein</keyword>
<dbReference type="Pfam" id="PF00667">
    <property type="entry name" value="FAD_binding_1"/>
    <property type="match status" value="1"/>
</dbReference>
<evidence type="ECO:0000256" key="13">
    <source>
        <dbReference type="ARBA" id="ARBA00059320"/>
    </source>
</evidence>